<evidence type="ECO:0000313" key="4">
    <source>
        <dbReference type="Proteomes" id="UP000813444"/>
    </source>
</evidence>
<keyword evidence="4" id="KW-1185">Reference proteome</keyword>
<dbReference type="AlphaFoldDB" id="A0A8K0SEV6"/>
<protein>
    <recommendedName>
        <fullName evidence="2">Rhodopsin domain-containing protein</fullName>
    </recommendedName>
</protein>
<evidence type="ECO:0000259" key="2">
    <source>
        <dbReference type="Pfam" id="PF20684"/>
    </source>
</evidence>
<reference evidence="3" key="1">
    <citation type="journal article" date="2021" name="Nat. Commun.">
        <title>Genetic determinants of endophytism in the Arabidopsis root mycobiome.</title>
        <authorList>
            <person name="Mesny F."/>
            <person name="Miyauchi S."/>
            <person name="Thiergart T."/>
            <person name="Pickel B."/>
            <person name="Atanasova L."/>
            <person name="Karlsson M."/>
            <person name="Huettel B."/>
            <person name="Barry K.W."/>
            <person name="Haridas S."/>
            <person name="Chen C."/>
            <person name="Bauer D."/>
            <person name="Andreopoulos W."/>
            <person name="Pangilinan J."/>
            <person name="LaButti K."/>
            <person name="Riley R."/>
            <person name="Lipzen A."/>
            <person name="Clum A."/>
            <person name="Drula E."/>
            <person name="Henrissat B."/>
            <person name="Kohler A."/>
            <person name="Grigoriev I.V."/>
            <person name="Martin F.M."/>
            <person name="Hacquard S."/>
        </authorList>
    </citation>
    <scope>NUCLEOTIDE SEQUENCE</scope>
    <source>
        <strain evidence="3">MPI-CAGE-CH-0235</strain>
    </source>
</reference>
<keyword evidence="1" id="KW-0472">Membrane</keyword>
<keyword evidence="1" id="KW-1133">Transmembrane helix</keyword>
<feature type="domain" description="Rhodopsin" evidence="2">
    <location>
        <begin position="8"/>
        <end position="60"/>
    </location>
</feature>
<dbReference type="Pfam" id="PF20684">
    <property type="entry name" value="Fung_rhodopsin"/>
    <property type="match status" value="1"/>
</dbReference>
<dbReference type="Proteomes" id="UP000813444">
    <property type="component" value="Unassembled WGS sequence"/>
</dbReference>
<evidence type="ECO:0000313" key="3">
    <source>
        <dbReference type="EMBL" id="KAH7304535.1"/>
    </source>
</evidence>
<dbReference type="InterPro" id="IPR049326">
    <property type="entry name" value="Rhodopsin_dom_fungi"/>
</dbReference>
<sequence length="95" mass="10800">MERLPFQSLFIASLLFPINQFCAKLSILFLYHRIFGVNGKFAFWIKAVGALQTVHTIKNLVFLAVNKAANSLIDFIMAIQAVIMLRSLRTTKQVK</sequence>
<keyword evidence="1" id="KW-0812">Transmembrane</keyword>
<dbReference type="OrthoDB" id="444631at2759"/>
<feature type="transmembrane region" description="Helical" evidence="1">
    <location>
        <begin position="6"/>
        <end position="31"/>
    </location>
</feature>
<organism evidence="3 4">
    <name type="scientific">Stachybotrys elegans</name>
    <dbReference type="NCBI Taxonomy" id="80388"/>
    <lineage>
        <taxon>Eukaryota</taxon>
        <taxon>Fungi</taxon>
        <taxon>Dikarya</taxon>
        <taxon>Ascomycota</taxon>
        <taxon>Pezizomycotina</taxon>
        <taxon>Sordariomycetes</taxon>
        <taxon>Hypocreomycetidae</taxon>
        <taxon>Hypocreales</taxon>
        <taxon>Stachybotryaceae</taxon>
        <taxon>Stachybotrys</taxon>
    </lineage>
</organism>
<evidence type="ECO:0000256" key="1">
    <source>
        <dbReference type="SAM" id="Phobius"/>
    </source>
</evidence>
<accession>A0A8K0SEV6</accession>
<comment type="caution">
    <text evidence="3">The sequence shown here is derived from an EMBL/GenBank/DDBJ whole genome shotgun (WGS) entry which is preliminary data.</text>
</comment>
<proteinExistence type="predicted"/>
<dbReference type="EMBL" id="JAGPNK010000022">
    <property type="protein sequence ID" value="KAH7304535.1"/>
    <property type="molecule type" value="Genomic_DNA"/>
</dbReference>
<gene>
    <name evidence="3" type="ORF">B0I35DRAFT_484386</name>
</gene>
<name>A0A8K0SEV6_9HYPO</name>